<reference evidence="1 2" key="1">
    <citation type="submission" date="2018-06" db="EMBL/GenBank/DDBJ databases">
        <title>Genomic Encyclopedia of Archaeal and Bacterial Type Strains, Phase II (KMG-II): from individual species to whole genera.</title>
        <authorList>
            <person name="Goeker M."/>
        </authorList>
    </citation>
    <scope>NUCLEOTIDE SEQUENCE [LARGE SCALE GENOMIC DNA]</scope>
    <source>
        <strain evidence="1 2">DSM 12408</strain>
    </source>
</reference>
<accession>A0A327S570</accession>
<sequence length="25" mass="2916">MFGFFGFCYFRLSAFWGSSQKVVGF</sequence>
<dbReference type="AlphaFoldDB" id="A0A327S570"/>
<proteinExistence type="predicted"/>
<protein>
    <submittedName>
        <fullName evidence="1">Uncharacterized protein</fullName>
    </submittedName>
</protein>
<dbReference type="EMBL" id="QLLQ01000008">
    <property type="protein sequence ID" value="RAJ22723.1"/>
    <property type="molecule type" value="Genomic_DNA"/>
</dbReference>
<organism evidence="1 2">
    <name type="scientific">Gelidibacter algens</name>
    <dbReference type="NCBI Taxonomy" id="49280"/>
    <lineage>
        <taxon>Bacteria</taxon>
        <taxon>Pseudomonadati</taxon>
        <taxon>Bacteroidota</taxon>
        <taxon>Flavobacteriia</taxon>
        <taxon>Flavobacteriales</taxon>
        <taxon>Flavobacteriaceae</taxon>
        <taxon>Gelidibacter</taxon>
    </lineage>
</organism>
<dbReference type="Proteomes" id="UP000248987">
    <property type="component" value="Unassembled WGS sequence"/>
</dbReference>
<comment type="caution">
    <text evidence="1">The sequence shown here is derived from an EMBL/GenBank/DDBJ whole genome shotgun (WGS) entry which is preliminary data.</text>
</comment>
<evidence type="ECO:0000313" key="2">
    <source>
        <dbReference type="Proteomes" id="UP000248987"/>
    </source>
</evidence>
<keyword evidence="2" id="KW-1185">Reference proteome</keyword>
<evidence type="ECO:0000313" key="1">
    <source>
        <dbReference type="EMBL" id="RAJ22723.1"/>
    </source>
</evidence>
<gene>
    <name evidence="1" type="ORF">LX77_02277</name>
</gene>
<name>A0A327S570_9FLAO</name>